<dbReference type="AlphaFoldDB" id="A0A6A5S2W1"/>
<dbReference type="RefSeq" id="XP_033454022.1">
    <property type="nucleotide sequence ID" value="XM_033587233.1"/>
</dbReference>
<reference evidence="2" key="1">
    <citation type="journal article" date="2020" name="Stud. Mycol.">
        <title>101 Dothideomycetes genomes: a test case for predicting lifestyles and emergence of pathogens.</title>
        <authorList>
            <person name="Haridas S."/>
            <person name="Albert R."/>
            <person name="Binder M."/>
            <person name="Bloem J."/>
            <person name="Labutti K."/>
            <person name="Salamov A."/>
            <person name="Andreopoulos B."/>
            <person name="Baker S."/>
            <person name="Barry K."/>
            <person name="Bills G."/>
            <person name="Bluhm B."/>
            <person name="Cannon C."/>
            <person name="Castanera R."/>
            <person name="Culley D."/>
            <person name="Daum C."/>
            <person name="Ezra D."/>
            <person name="Gonzalez J."/>
            <person name="Henrissat B."/>
            <person name="Kuo A."/>
            <person name="Liang C."/>
            <person name="Lipzen A."/>
            <person name="Lutzoni F."/>
            <person name="Magnuson J."/>
            <person name="Mondo S."/>
            <person name="Nolan M."/>
            <person name="Ohm R."/>
            <person name="Pangilinan J."/>
            <person name="Park H.-J."/>
            <person name="Ramirez L."/>
            <person name="Alfaro M."/>
            <person name="Sun H."/>
            <person name="Tritt A."/>
            <person name="Yoshinaga Y."/>
            <person name="Zwiers L.-H."/>
            <person name="Turgeon B."/>
            <person name="Goodwin S."/>
            <person name="Spatafora J."/>
            <person name="Crous P."/>
            <person name="Grigoriev I."/>
        </authorList>
    </citation>
    <scope>NUCLEOTIDE SEQUENCE</scope>
    <source>
        <strain evidence="2">CBS 183.55</strain>
    </source>
</reference>
<proteinExistence type="predicted"/>
<dbReference type="EMBL" id="ML978957">
    <property type="protein sequence ID" value="KAF1933774.1"/>
    <property type="molecule type" value="Genomic_DNA"/>
</dbReference>
<sequence length="960" mass="108768">MATSRTRPKIPPSVSSDDAVAIIPVNDPEFSTHLQDTTFRKTDIVRRWSTRTRRKTTIVGAQVFLLRAEDKFEYTFGRISAAGATTNMPDVRLPGSRVAKQQFKLVPDWEVNPWRIHSMSETVFIVNDVPLQKPTPRTRKFKDPFPHVLYLNQTGLNRVVVQDVQIDIWLTKNPREVITSEDYQPDLVEQPLQNVQHRLEDWAQSHYLPGSNQVSNNSFSVLQRFTGQQFVAKLFRDNAPRRDEEFLMFNRKQVDASIVQYLQSTEVASIPVIITSLHHGFASYASLRQSLMQRHPGSRFSVATKLLRRLYPALEFLHFHGIAHGNVSHNSVLMHLVNDKVEQVLLVDYSTAHSFSLGDAAPKDAMVADGKAVIQLIDDCSDLWTLRRVAPKDAQNENVLRQRTLEAVRKCKIVSRCCRDYFGRQGKLKASEKGKKLLRLLERMEIECNRAQDAQLYTSALREVGHVFKSTLDGMREEHTQAHGLPRLGEHNTWNLSLGRPYLDGLVTRLYHDRWDLTPREICAKIKELAGDIEDPWETFEVTTTFAFDQQDVPTGLDRDGRPASRNLLAFTKQPILLWLAVCCEIYTEWRLSIEMEVANSIRSPGMGVTRKELYGLQRALLRHSFLPPSMHQVFKYLLSSYDKPPADVYTVDVLHQVCYHTPSRMFNVTQLQRLSSPQNLRACITEGRVSSNHFAEVRGSPVLEGCYVSLALLPAFVEGLGVTVREMPSPSQDFPAFDPADFSQVLHKGRIVLARRGLLAYATMVRSGDQCCWHDLTKLGMDFETPGGFLPTYFGDAQILPPLPPGGFHARPEHCSGFATDEQDDDASVGRSDRRVVLEAKSPAVKAAAYRRYHRRSQSARHSAIDTPVQSALSALLRQREATRAEALAKRKVDAATPVTPPNRRERARTSQPSTIQDVEKLISRLQRPRRRGRVSPRAAALQPRRWCRALLPHAADAG</sequence>
<keyword evidence="3" id="KW-1185">Reference proteome</keyword>
<dbReference type="InterPro" id="IPR011009">
    <property type="entry name" value="Kinase-like_dom_sf"/>
</dbReference>
<protein>
    <recommendedName>
        <fullName evidence="4">Protein kinase domain-containing protein</fullName>
    </recommendedName>
</protein>
<name>A0A6A5S2W1_9PLEO</name>
<dbReference type="OrthoDB" id="3793287at2759"/>
<evidence type="ECO:0000256" key="1">
    <source>
        <dbReference type="SAM" id="MobiDB-lite"/>
    </source>
</evidence>
<gene>
    <name evidence="2" type="ORF">M421DRAFT_1145</name>
</gene>
<dbReference type="SUPFAM" id="SSF56112">
    <property type="entry name" value="Protein kinase-like (PK-like)"/>
    <property type="match status" value="1"/>
</dbReference>
<accession>A0A6A5S2W1</accession>
<organism evidence="2 3">
    <name type="scientific">Didymella exigua CBS 183.55</name>
    <dbReference type="NCBI Taxonomy" id="1150837"/>
    <lineage>
        <taxon>Eukaryota</taxon>
        <taxon>Fungi</taxon>
        <taxon>Dikarya</taxon>
        <taxon>Ascomycota</taxon>
        <taxon>Pezizomycotina</taxon>
        <taxon>Dothideomycetes</taxon>
        <taxon>Pleosporomycetidae</taxon>
        <taxon>Pleosporales</taxon>
        <taxon>Pleosporineae</taxon>
        <taxon>Didymellaceae</taxon>
        <taxon>Didymella</taxon>
    </lineage>
</organism>
<evidence type="ECO:0000313" key="2">
    <source>
        <dbReference type="EMBL" id="KAF1933774.1"/>
    </source>
</evidence>
<evidence type="ECO:0000313" key="3">
    <source>
        <dbReference type="Proteomes" id="UP000800082"/>
    </source>
</evidence>
<evidence type="ECO:0008006" key="4">
    <source>
        <dbReference type="Google" id="ProtNLM"/>
    </source>
</evidence>
<feature type="region of interest" description="Disordered" evidence="1">
    <location>
        <begin position="895"/>
        <end position="915"/>
    </location>
</feature>
<dbReference type="GeneID" id="54344879"/>
<dbReference type="Proteomes" id="UP000800082">
    <property type="component" value="Unassembled WGS sequence"/>
</dbReference>